<protein>
    <submittedName>
        <fullName evidence="2">Uncharacterized protein</fullName>
    </submittedName>
</protein>
<name>A0A0D7A9H2_9AGAR</name>
<gene>
    <name evidence="2" type="ORF">FISHEDRAFT_74464</name>
</gene>
<evidence type="ECO:0000256" key="1">
    <source>
        <dbReference type="SAM" id="MobiDB-lite"/>
    </source>
</evidence>
<evidence type="ECO:0000313" key="3">
    <source>
        <dbReference type="Proteomes" id="UP000054144"/>
    </source>
</evidence>
<sequence>MPRLSPQLPSFFRRLATLIHNPEKMLYEMSTPDPPIRAVFESSTIQLPTKVWLQKLVAAELTADLTRRADLENCRIFRVEHRRNSTYPHEIVLVWVRHQPSQFQRVVRLERYKHLHDHSGQQGLRAVSHVFKDYSADLIGLQTGNRDMILIGDSLQNVKASSYDVVESFDITADDQPNVLHCAAAAVTLSDYAKDYSGVAYMCLWWARSLFLLLKGRVEMESEHVLAAERGPSFPEAGCFSSLRLINEDASIRFSTGFSATDSKKLTIALMDATVNVEDVAAAQQQIAAEIARIQDPENQVFSGGRTVMVLQGLYSSCLHSSLTTLDGRVEAIAEQVHRVSHLETRILEVEQQANDADQRADKASQHAKEAEERADEADQRAYQAEVTVRQLQAMMPDA</sequence>
<dbReference type="EMBL" id="KN881930">
    <property type="protein sequence ID" value="KIY47662.1"/>
    <property type="molecule type" value="Genomic_DNA"/>
</dbReference>
<proteinExistence type="predicted"/>
<dbReference type="InterPro" id="IPR021793">
    <property type="entry name" value="Oprl"/>
</dbReference>
<reference evidence="2 3" key="1">
    <citation type="journal article" date="2015" name="Fungal Genet. Biol.">
        <title>Evolution of novel wood decay mechanisms in Agaricales revealed by the genome sequences of Fistulina hepatica and Cylindrobasidium torrendii.</title>
        <authorList>
            <person name="Floudas D."/>
            <person name="Held B.W."/>
            <person name="Riley R."/>
            <person name="Nagy L.G."/>
            <person name="Koehler G."/>
            <person name="Ransdell A.S."/>
            <person name="Younus H."/>
            <person name="Chow J."/>
            <person name="Chiniquy J."/>
            <person name="Lipzen A."/>
            <person name="Tritt A."/>
            <person name="Sun H."/>
            <person name="Haridas S."/>
            <person name="LaButti K."/>
            <person name="Ohm R.A."/>
            <person name="Kues U."/>
            <person name="Blanchette R.A."/>
            <person name="Grigoriev I.V."/>
            <person name="Minto R.E."/>
            <person name="Hibbett D.S."/>
        </authorList>
    </citation>
    <scope>NUCLEOTIDE SEQUENCE [LARGE SCALE GENOMIC DNA]</scope>
    <source>
        <strain evidence="2 3">ATCC 64428</strain>
    </source>
</reference>
<feature type="compositionally biased region" description="Basic and acidic residues" evidence="1">
    <location>
        <begin position="357"/>
        <end position="380"/>
    </location>
</feature>
<keyword evidence="3" id="KW-1185">Reference proteome</keyword>
<dbReference type="Pfam" id="PF11839">
    <property type="entry name" value="Alanine_zipper"/>
    <property type="match status" value="1"/>
</dbReference>
<feature type="region of interest" description="Disordered" evidence="1">
    <location>
        <begin position="353"/>
        <end position="381"/>
    </location>
</feature>
<organism evidence="2 3">
    <name type="scientific">Fistulina hepatica ATCC 64428</name>
    <dbReference type="NCBI Taxonomy" id="1128425"/>
    <lineage>
        <taxon>Eukaryota</taxon>
        <taxon>Fungi</taxon>
        <taxon>Dikarya</taxon>
        <taxon>Basidiomycota</taxon>
        <taxon>Agaricomycotina</taxon>
        <taxon>Agaricomycetes</taxon>
        <taxon>Agaricomycetidae</taxon>
        <taxon>Agaricales</taxon>
        <taxon>Fistulinaceae</taxon>
        <taxon>Fistulina</taxon>
    </lineage>
</organism>
<accession>A0A0D7A9H2</accession>
<dbReference type="Proteomes" id="UP000054144">
    <property type="component" value="Unassembled WGS sequence"/>
</dbReference>
<evidence type="ECO:0000313" key="2">
    <source>
        <dbReference type="EMBL" id="KIY47662.1"/>
    </source>
</evidence>
<dbReference type="AlphaFoldDB" id="A0A0D7A9H2"/>